<sequence length="79" mass="9271">MPNPKDVNKIFWFSRSYLPLVIIMQNSQPGSFMGQVQWQCQQQQGAGHWEQLNQRFQNGQIGHQTPEMDLVHKMTIEID</sequence>
<proteinExistence type="predicted"/>
<name>A0A2G5SB10_9PELO</name>
<evidence type="ECO:0000313" key="2">
    <source>
        <dbReference type="Proteomes" id="UP000230233"/>
    </source>
</evidence>
<keyword evidence="2" id="KW-1185">Reference proteome</keyword>
<protein>
    <submittedName>
        <fullName evidence="1">Uncharacterized protein</fullName>
    </submittedName>
</protein>
<dbReference type="EMBL" id="PDUG01000028">
    <property type="protein sequence ID" value="PIC12096.1"/>
    <property type="molecule type" value="Genomic_DNA"/>
</dbReference>
<gene>
    <name evidence="1" type="ORF">B9Z55_028651</name>
</gene>
<accession>A0A2G5SB10</accession>
<evidence type="ECO:0000313" key="1">
    <source>
        <dbReference type="EMBL" id="PIC12096.1"/>
    </source>
</evidence>
<reference evidence="2" key="1">
    <citation type="submission" date="2017-10" db="EMBL/GenBank/DDBJ databases">
        <title>Rapid genome shrinkage in a self-fertile nematode reveals novel sperm competition proteins.</title>
        <authorList>
            <person name="Yin D."/>
            <person name="Schwarz E.M."/>
            <person name="Thomas C.G."/>
            <person name="Felde R.L."/>
            <person name="Korf I.F."/>
            <person name="Cutter A.D."/>
            <person name="Schartner C.M."/>
            <person name="Ralston E.J."/>
            <person name="Meyer B.J."/>
            <person name="Haag E.S."/>
        </authorList>
    </citation>
    <scope>NUCLEOTIDE SEQUENCE [LARGE SCALE GENOMIC DNA]</scope>
    <source>
        <strain evidence="2">JU1422</strain>
    </source>
</reference>
<dbReference type="Proteomes" id="UP000230233">
    <property type="component" value="Unassembled WGS sequence"/>
</dbReference>
<organism evidence="1 2">
    <name type="scientific">Caenorhabditis nigoni</name>
    <dbReference type="NCBI Taxonomy" id="1611254"/>
    <lineage>
        <taxon>Eukaryota</taxon>
        <taxon>Metazoa</taxon>
        <taxon>Ecdysozoa</taxon>
        <taxon>Nematoda</taxon>
        <taxon>Chromadorea</taxon>
        <taxon>Rhabditida</taxon>
        <taxon>Rhabditina</taxon>
        <taxon>Rhabditomorpha</taxon>
        <taxon>Rhabditoidea</taxon>
        <taxon>Rhabditidae</taxon>
        <taxon>Peloderinae</taxon>
        <taxon>Caenorhabditis</taxon>
    </lineage>
</organism>
<comment type="caution">
    <text evidence="1">The sequence shown here is derived from an EMBL/GenBank/DDBJ whole genome shotgun (WGS) entry which is preliminary data.</text>
</comment>
<dbReference type="AlphaFoldDB" id="A0A2G5SB10"/>